<dbReference type="Pfam" id="PF13735">
    <property type="entry name" value="tRNA_NucTran2_2"/>
    <property type="match status" value="1"/>
</dbReference>
<evidence type="ECO:0000256" key="6">
    <source>
        <dbReference type="ARBA" id="ARBA00022741"/>
    </source>
</evidence>
<dbReference type="GO" id="GO:0004810">
    <property type="term" value="F:CCA tRNA nucleotidyltransferase activity"/>
    <property type="evidence" value="ECO:0007669"/>
    <property type="project" value="UniProtKB-UniRule"/>
</dbReference>
<evidence type="ECO:0000256" key="2">
    <source>
        <dbReference type="ARBA" id="ARBA00022679"/>
    </source>
</evidence>
<comment type="catalytic activity">
    <reaction evidence="11">
        <text>a tRNA precursor + 2 CTP + ATP = a tRNA with a 3' CCA end + 3 diphosphate</text>
        <dbReference type="Rhea" id="RHEA:14433"/>
        <dbReference type="Rhea" id="RHEA-COMP:10465"/>
        <dbReference type="Rhea" id="RHEA-COMP:10468"/>
        <dbReference type="ChEBI" id="CHEBI:30616"/>
        <dbReference type="ChEBI" id="CHEBI:33019"/>
        <dbReference type="ChEBI" id="CHEBI:37563"/>
        <dbReference type="ChEBI" id="CHEBI:74896"/>
        <dbReference type="ChEBI" id="CHEBI:83071"/>
        <dbReference type="EC" id="2.7.7.72"/>
    </reaction>
</comment>
<feature type="binding site" evidence="11">
    <location>
        <position position="154"/>
    </location>
    <ligand>
        <name>ATP</name>
        <dbReference type="ChEBI" id="CHEBI:30616"/>
    </ligand>
</feature>
<evidence type="ECO:0000256" key="9">
    <source>
        <dbReference type="ARBA" id="ARBA00022842"/>
    </source>
</evidence>
<dbReference type="PANTHER" id="PTHR46173:SF1">
    <property type="entry name" value="CCA TRNA NUCLEOTIDYLTRANSFERASE 1, MITOCHONDRIAL"/>
    <property type="match status" value="1"/>
</dbReference>
<keyword evidence="8 11" id="KW-0067">ATP-binding</keyword>
<evidence type="ECO:0000256" key="3">
    <source>
        <dbReference type="ARBA" id="ARBA00022694"/>
    </source>
</evidence>
<dbReference type="InterPro" id="IPR023068">
    <property type="entry name" value="CCA-adding_enz_firmicutes"/>
</dbReference>
<keyword evidence="9 11" id="KW-0460">Magnesium</keyword>
<dbReference type="Proteomes" id="UP000531594">
    <property type="component" value="Unassembled WGS sequence"/>
</dbReference>
<comment type="catalytic activity">
    <reaction evidence="11">
        <text>a tRNA with a 3' CCA end + 2 CTP + ATP = a tRNA with a 3' CCACCA end + 3 diphosphate</text>
        <dbReference type="Rhea" id="RHEA:76235"/>
        <dbReference type="Rhea" id="RHEA-COMP:10468"/>
        <dbReference type="Rhea" id="RHEA-COMP:18655"/>
        <dbReference type="ChEBI" id="CHEBI:30616"/>
        <dbReference type="ChEBI" id="CHEBI:33019"/>
        <dbReference type="ChEBI" id="CHEBI:37563"/>
        <dbReference type="ChEBI" id="CHEBI:83071"/>
        <dbReference type="ChEBI" id="CHEBI:195187"/>
    </reaction>
</comment>
<feature type="binding site" evidence="11">
    <location>
        <position position="111"/>
    </location>
    <ligand>
        <name>ATP</name>
        <dbReference type="ChEBI" id="CHEBI:30616"/>
    </ligand>
</feature>
<keyword evidence="2 11" id="KW-0808">Transferase</keyword>
<evidence type="ECO:0000259" key="14">
    <source>
        <dbReference type="Pfam" id="PF13735"/>
    </source>
</evidence>
<evidence type="ECO:0000256" key="8">
    <source>
        <dbReference type="ARBA" id="ARBA00022840"/>
    </source>
</evidence>
<dbReference type="InterPro" id="IPR050264">
    <property type="entry name" value="Bact_CCA-adding_enz_type3_sf"/>
</dbReference>
<dbReference type="EC" id="2.7.7.72" evidence="11"/>
<feature type="binding site" evidence="11">
    <location>
        <position position="163"/>
    </location>
    <ligand>
        <name>CTP</name>
        <dbReference type="ChEBI" id="CHEBI:37563"/>
    </ligand>
</feature>
<evidence type="ECO:0000259" key="13">
    <source>
        <dbReference type="Pfam" id="PF12627"/>
    </source>
</evidence>
<feature type="binding site" evidence="11">
    <location>
        <position position="160"/>
    </location>
    <ligand>
        <name>ATP</name>
        <dbReference type="ChEBI" id="CHEBI:30616"/>
    </ligand>
</feature>
<dbReference type="GO" id="GO:0005524">
    <property type="term" value="F:ATP binding"/>
    <property type="evidence" value="ECO:0007669"/>
    <property type="project" value="UniProtKB-UniRule"/>
</dbReference>
<evidence type="ECO:0000313" key="16">
    <source>
        <dbReference type="Proteomes" id="UP000531594"/>
    </source>
</evidence>
<gene>
    <name evidence="11" type="primary">cca</name>
    <name evidence="15" type="ORF">HNR53_001287</name>
</gene>
<dbReference type="RefSeq" id="WP_184523978.1">
    <property type="nucleotide sequence ID" value="NZ_JACHGK010000003.1"/>
</dbReference>
<keyword evidence="15" id="KW-0378">Hydrolase</keyword>
<dbReference type="AlphaFoldDB" id="A0A7X0HPW1"/>
<proteinExistence type="inferred from homology"/>
<keyword evidence="10 11" id="KW-0694">RNA-binding</keyword>
<keyword evidence="5 11" id="KW-0479">Metal-binding</keyword>
<dbReference type="GO" id="GO:0001680">
    <property type="term" value="P:tRNA 3'-terminal CCA addition"/>
    <property type="evidence" value="ECO:0007669"/>
    <property type="project" value="UniProtKB-UniRule"/>
</dbReference>
<feature type="domain" description="CCA-adding enzyme C-terminal" evidence="14">
    <location>
        <begin position="249"/>
        <end position="393"/>
    </location>
</feature>
<feature type="domain" description="tRNA nucleotidyltransferase/poly(A) polymerase RNA and SrmB- binding" evidence="13">
    <location>
        <begin position="170"/>
        <end position="227"/>
    </location>
</feature>
<keyword evidence="6 11" id="KW-0547">Nucleotide-binding</keyword>
<feature type="binding site" evidence="11">
    <location>
        <position position="40"/>
    </location>
    <ligand>
        <name>Mg(2+)</name>
        <dbReference type="ChEBI" id="CHEBI:18420"/>
    </ligand>
</feature>
<feature type="binding site" evidence="11">
    <location>
        <position position="160"/>
    </location>
    <ligand>
        <name>CTP</name>
        <dbReference type="ChEBI" id="CHEBI:37563"/>
    </ligand>
</feature>
<keyword evidence="16" id="KW-1185">Reference proteome</keyword>
<dbReference type="EMBL" id="JACHGK010000003">
    <property type="protein sequence ID" value="MBB6444678.1"/>
    <property type="molecule type" value="Genomic_DNA"/>
</dbReference>
<feature type="binding site" evidence="11">
    <location>
        <position position="154"/>
    </location>
    <ligand>
        <name>CTP</name>
        <dbReference type="ChEBI" id="CHEBI:37563"/>
    </ligand>
</feature>
<dbReference type="GO" id="GO:0042245">
    <property type="term" value="P:RNA repair"/>
    <property type="evidence" value="ECO:0007669"/>
    <property type="project" value="UniProtKB-KW"/>
</dbReference>
<dbReference type="InterPro" id="IPR043519">
    <property type="entry name" value="NT_sf"/>
</dbReference>
<evidence type="ECO:0000256" key="11">
    <source>
        <dbReference type="HAMAP-Rule" id="MF_01263"/>
    </source>
</evidence>
<dbReference type="InterPro" id="IPR002646">
    <property type="entry name" value="PolA_pol_head_dom"/>
</dbReference>
<dbReference type="GO" id="GO:0000049">
    <property type="term" value="F:tRNA binding"/>
    <property type="evidence" value="ECO:0007669"/>
    <property type="project" value="UniProtKB-UniRule"/>
</dbReference>
<dbReference type="PANTHER" id="PTHR46173">
    <property type="entry name" value="CCA TRNA NUCLEOTIDYLTRANSFERASE 1, MITOCHONDRIAL"/>
    <property type="match status" value="1"/>
</dbReference>
<feature type="binding site" evidence="11">
    <location>
        <position position="111"/>
    </location>
    <ligand>
        <name>CTP</name>
        <dbReference type="ChEBI" id="CHEBI:37563"/>
    </ligand>
</feature>
<feature type="binding site" evidence="11">
    <location>
        <position position="157"/>
    </location>
    <ligand>
        <name>ATP</name>
        <dbReference type="ChEBI" id="CHEBI:30616"/>
    </ligand>
</feature>
<comment type="caution">
    <text evidence="15">The sequence shown here is derived from an EMBL/GenBank/DDBJ whole genome shotgun (WGS) entry which is preliminary data.</text>
</comment>
<evidence type="ECO:0000313" key="15">
    <source>
        <dbReference type="EMBL" id="MBB6444678.1"/>
    </source>
</evidence>
<feature type="binding site" evidence="11">
    <location>
        <position position="30"/>
    </location>
    <ligand>
        <name>CTP</name>
        <dbReference type="ChEBI" id="CHEBI:37563"/>
    </ligand>
</feature>
<evidence type="ECO:0000256" key="4">
    <source>
        <dbReference type="ARBA" id="ARBA00022695"/>
    </source>
</evidence>
<keyword evidence="3 11" id="KW-0819">tRNA processing</keyword>
<dbReference type="InterPro" id="IPR032810">
    <property type="entry name" value="CCA-adding_enz_C"/>
</dbReference>
<dbReference type="Pfam" id="PF12627">
    <property type="entry name" value="PolyA_pol_RNAbd"/>
    <property type="match status" value="1"/>
</dbReference>
<comment type="subunit">
    <text evidence="11">Homodimer.</text>
</comment>
<keyword evidence="4 11" id="KW-0548">Nucleotidyltransferase</keyword>
<evidence type="ECO:0000256" key="5">
    <source>
        <dbReference type="ARBA" id="ARBA00022723"/>
    </source>
</evidence>
<feature type="domain" description="Poly A polymerase head" evidence="12">
    <location>
        <begin position="22"/>
        <end position="141"/>
    </location>
</feature>
<dbReference type="SUPFAM" id="SSF81891">
    <property type="entry name" value="Poly A polymerase C-terminal region-like"/>
    <property type="match status" value="1"/>
</dbReference>
<accession>A0A7X0HPW1</accession>
<feature type="binding site" evidence="11">
    <location>
        <position position="27"/>
    </location>
    <ligand>
        <name>ATP</name>
        <dbReference type="ChEBI" id="CHEBI:30616"/>
    </ligand>
</feature>
<comment type="function">
    <text evidence="11">Catalyzes the addition and repair of the essential 3'-terminal CCA sequence in tRNAs without using a nucleic acid template. Adds these three nucleotides in the order of C, C, and A to the tRNA nucleotide-73, using CTP and ATP as substrates and producing inorganic pyrophosphate. tRNA 3'-terminal CCA addition is required both for tRNA processing and repair. Also involved in tRNA surveillance by mediating tandem CCA addition to generate a CCACCA at the 3' terminus of unstable tRNAs. While stable tRNAs receive only 3'-terminal CCA, unstable tRNAs are marked with CCACCA and rapidly degraded.</text>
</comment>
<organism evidence="15 16">
    <name type="scientific">Bacillus benzoevorans</name>
    <dbReference type="NCBI Taxonomy" id="1456"/>
    <lineage>
        <taxon>Bacteria</taxon>
        <taxon>Bacillati</taxon>
        <taxon>Bacillota</taxon>
        <taxon>Bacilli</taxon>
        <taxon>Bacillales</taxon>
        <taxon>Bacillaceae</taxon>
        <taxon>Bacillus</taxon>
    </lineage>
</organism>
<dbReference type="InterPro" id="IPR032828">
    <property type="entry name" value="PolyA_RNA-bd"/>
</dbReference>
<dbReference type="Gene3D" id="3.30.460.10">
    <property type="entry name" value="Beta Polymerase, domain 2"/>
    <property type="match status" value="1"/>
</dbReference>
<protein>
    <recommendedName>
        <fullName evidence="11">CCA-adding enzyme</fullName>
        <ecNumber evidence="11">2.7.7.72</ecNumber>
    </recommendedName>
    <alternativeName>
        <fullName evidence="11">CCA tRNA nucleotidyltransferase</fullName>
    </alternativeName>
    <alternativeName>
        <fullName evidence="11">tRNA CCA-pyrophosphorylase</fullName>
    </alternativeName>
    <alternativeName>
        <fullName evidence="11">tRNA adenylyl-/cytidylyl- transferase</fullName>
    </alternativeName>
    <alternativeName>
        <fullName evidence="11">tRNA nucleotidyltransferase</fullName>
    </alternativeName>
    <alternativeName>
        <fullName evidence="11">tRNA-NT</fullName>
    </alternativeName>
</protein>
<comment type="miscellaneous">
    <text evidence="11">A single active site specifically recognizes both ATP and CTP and is responsible for their addition.</text>
</comment>
<reference evidence="15 16" key="1">
    <citation type="submission" date="2020-08" db="EMBL/GenBank/DDBJ databases">
        <title>Genomic Encyclopedia of Type Strains, Phase IV (KMG-IV): sequencing the most valuable type-strain genomes for metagenomic binning, comparative biology and taxonomic classification.</title>
        <authorList>
            <person name="Goeker M."/>
        </authorList>
    </citation>
    <scope>NUCLEOTIDE SEQUENCE [LARGE SCALE GENOMIC DNA]</scope>
    <source>
        <strain evidence="15 16">DSM 5391</strain>
    </source>
</reference>
<dbReference type="CDD" id="cd05398">
    <property type="entry name" value="NT_ClassII-CCAase"/>
    <property type="match status" value="1"/>
</dbReference>
<dbReference type="SUPFAM" id="SSF81301">
    <property type="entry name" value="Nucleotidyltransferase"/>
    <property type="match status" value="1"/>
</dbReference>
<dbReference type="Pfam" id="PF01743">
    <property type="entry name" value="PolyA_pol"/>
    <property type="match status" value="1"/>
</dbReference>
<feature type="binding site" evidence="11">
    <location>
        <position position="42"/>
    </location>
    <ligand>
        <name>Mg(2+)</name>
        <dbReference type="ChEBI" id="CHEBI:18420"/>
    </ligand>
</feature>
<dbReference type="HAMAP" id="MF_01263">
    <property type="entry name" value="CCA_bact_type3"/>
    <property type="match status" value="1"/>
</dbReference>
<comment type="similarity">
    <text evidence="11">Belongs to the tRNA nucleotidyltransferase/poly(A) polymerase family. Bacterial CCA-adding enzyme type 3 subfamily.</text>
</comment>
<dbReference type="Gene3D" id="1.10.110.30">
    <property type="match status" value="1"/>
</dbReference>
<dbReference type="NCBIfam" id="NF009814">
    <property type="entry name" value="PRK13299.1"/>
    <property type="match status" value="1"/>
</dbReference>
<evidence type="ECO:0000259" key="12">
    <source>
        <dbReference type="Pfam" id="PF01743"/>
    </source>
</evidence>
<dbReference type="Gene3D" id="1.20.58.560">
    <property type="match status" value="1"/>
</dbReference>
<keyword evidence="7 11" id="KW-0692">RNA repair</keyword>
<comment type="cofactor">
    <cofactor evidence="1 11">
        <name>Mg(2+)</name>
        <dbReference type="ChEBI" id="CHEBI:18420"/>
    </cofactor>
</comment>
<feature type="binding site" evidence="11">
    <location>
        <position position="27"/>
    </location>
    <ligand>
        <name>CTP</name>
        <dbReference type="ChEBI" id="CHEBI:37563"/>
    </ligand>
</feature>
<sequence length="399" mass="45776">MMPIFLSAVPVLKKMEDAGFEAYFVGGSVRDFVLGKEVADVDIATSATPQEVKQIFPKTVDVGIEHGTVVVIWGKDTYEVTTFRTESEYIDFRRPAEVTFIRSLEEDLKRRDFTMNSMAMDKEGRLIDPFSGREAIQNKIIETVGSASERFHEDALRMMRAARFVSQLSFTVERNTYQALIENAPMLAKIAVERITAEFEKLLLGENRCPALKLLIDTGLYQYLPHLRENKAPLTKLLELELGSLSLIEMWTLLLYILGIKQEEAEVFLKQWKLPVKKIKAVKGILSWLRFRLQSAWSLESVYEAKLAQAIHAEKLYNTVKGQPAALSIEALKQLYDTLVIKDRQELKVGGYDLMEWEKRRGGLWVKEKLDSIEKAVLNGEVQNEKETIREWLYKCNQN</sequence>
<feature type="binding site" evidence="11">
    <location>
        <position position="157"/>
    </location>
    <ligand>
        <name>CTP</name>
        <dbReference type="ChEBI" id="CHEBI:37563"/>
    </ligand>
</feature>
<feature type="binding site" evidence="11">
    <location>
        <position position="30"/>
    </location>
    <ligand>
        <name>ATP</name>
        <dbReference type="ChEBI" id="CHEBI:30616"/>
    </ligand>
</feature>
<dbReference type="Gene3D" id="1.10.246.80">
    <property type="match status" value="1"/>
</dbReference>
<evidence type="ECO:0000256" key="7">
    <source>
        <dbReference type="ARBA" id="ARBA00022800"/>
    </source>
</evidence>
<feature type="binding site" evidence="11">
    <location>
        <position position="163"/>
    </location>
    <ligand>
        <name>ATP</name>
        <dbReference type="ChEBI" id="CHEBI:30616"/>
    </ligand>
</feature>
<evidence type="ECO:0000256" key="10">
    <source>
        <dbReference type="ARBA" id="ARBA00022884"/>
    </source>
</evidence>
<dbReference type="GO" id="GO:0016787">
    <property type="term" value="F:hydrolase activity"/>
    <property type="evidence" value="ECO:0007669"/>
    <property type="project" value="UniProtKB-KW"/>
</dbReference>
<dbReference type="GO" id="GO:0000287">
    <property type="term" value="F:magnesium ion binding"/>
    <property type="evidence" value="ECO:0007669"/>
    <property type="project" value="UniProtKB-UniRule"/>
</dbReference>
<name>A0A7X0HPW1_9BACI</name>
<evidence type="ECO:0000256" key="1">
    <source>
        <dbReference type="ARBA" id="ARBA00001946"/>
    </source>
</evidence>